<dbReference type="HOGENOM" id="CLU_2263439_0_0_1"/>
<reference evidence="2 3" key="1">
    <citation type="journal article" date="2012" name="Proc. Natl. Acad. Sci. U.S.A.">
        <title>Comparative genomics of Ceriporiopsis subvermispora and Phanerochaete chrysosporium provide insight into selective ligninolysis.</title>
        <authorList>
            <person name="Fernandez-Fueyo E."/>
            <person name="Ruiz-Duenas F.J."/>
            <person name="Ferreira P."/>
            <person name="Floudas D."/>
            <person name="Hibbett D.S."/>
            <person name="Canessa P."/>
            <person name="Larrondo L.F."/>
            <person name="James T.Y."/>
            <person name="Seelenfreund D."/>
            <person name="Lobos S."/>
            <person name="Polanco R."/>
            <person name="Tello M."/>
            <person name="Honda Y."/>
            <person name="Watanabe T."/>
            <person name="Watanabe T."/>
            <person name="Ryu J.S."/>
            <person name="Kubicek C.P."/>
            <person name="Schmoll M."/>
            <person name="Gaskell J."/>
            <person name="Hammel K.E."/>
            <person name="St John F.J."/>
            <person name="Vanden Wymelenberg A."/>
            <person name="Sabat G."/>
            <person name="Splinter BonDurant S."/>
            <person name="Syed K."/>
            <person name="Yadav J.S."/>
            <person name="Doddapaneni H."/>
            <person name="Subramanian V."/>
            <person name="Lavin J.L."/>
            <person name="Oguiza J.A."/>
            <person name="Perez G."/>
            <person name="Pisabarro A.G."/>
            <person name="Ramirez L."/>
            <person name="Santoyo F."/>
            <person name="Master E."/>
            <person name="Coutinho P.M."/>
            <person name="Henrissat B."/>
            <person name="Lombard V."/>
            <person name="Magnuson J.K."/>
            <person name="Kuees U."/>
            <person name="Hori C."/>
            <person name="Igarashi K."/>
            <person name="Samejima M."/>
            <person name="Held B.W."/>
            <person name="Barry K.W."/>
            <person name="LaButti K.M."/>
            <person name="Lapidus A."/>
            <person name="Lindquist E.A."/>
            <person name="Lucas S.M."/>
            <person name="Riley R."/>
            <person name="Salamov A.A."/>
            <person name="Hoffmeister D."/>
            <person name="Schwenk D."/>
            <person name="Hadar Y."/>
            <person name="Yarden O."/>
            <person name="de Vries R.P."/>
            <person name="Wiebenga A."/>
            <person name="Stenlid J."/>
            <person name="Eastwood D."/>
            <person name="Grigoriev I.V."/>
            <person name="Berka R.M."/>
            <person name="Blanchette R.A."/>
            <person name="Kersten P."/>
            <person name="Martinez A.T."/>
            <person name="Vicuna R."/>
            <person name="Cullen D."/>
        </authorList>
    </citation>
    <scope>NUCLEOTIDE SEQUENCE [LARGE SCALE GENOMIC DNA]</scope>
    <source>
        <strain evidence="2 3">B</strain>
    </source>
</reference>
<evidence type="ECO:0000256" key="1">
    <source>
        <dbReference type="SAM" id="MobiDB-lite"/>
    </source>
</evidence>
<organism evidence="2 3">
    <name type="scientific">Ceriporiopsis subvermispora (strain B)</name>
    <name type="common">White-rot fungus</name>
    <name type="synonym">Gelatoporia subvermispora</name>
    <dbReference type="NCBI Taxonomy" id="914234"/>
    <lineage>
        <taxon>Eukaryota</taxon>
        <taxon>Fungi</taxon>
        <taxon>Dikarya</taxon>
        <taxon>Basidiomycota</taxon>
        <taxon>Agaricomycotina</taxon>
        <taxon>Agaricomycetes</taxon>
        <taxon>Polyporales</taxon>
        <taxon>Gelatoporiaceae</taxon>
        <taxon>Gelatoporia</taxon>
    </lineage>
</organism>
<dbReference type="AlphaFoldDB" id="M2Q8N6"/>
<dbReference type="Proteomes" id="UP000016930">
    <property type="component" value="Unassembled WGS sequence"/>
</dbReference>
<proteinExistence type="predicted"/>
<protein>
    <submittedName>
        <fullName evidence="2">Uncharacterized protein</fullName>
    </submittedName>
</protein>
<sequence>MSEIGREMLREGTRWCRRKRGSSRAEGMRRTIQVCCSYALLDLRTDHASVCIPRKPETHSHARSHRPPETPKCRTEELSLAAWNRLSLRNSSQDVKTEDNEIP</sequence>
<accession>M2Q8N6</accession>
<evidence type="ECO:0000313" key="2">
    <source>
        <dbReference type="EMBL" id="EMD33223.1"/>
    </source>
</evidence>
<evidence type="ECO:0000313" key="3">
    <source>
        <dbReference type="Proteomes" id="UP000016930"/>
    </source>
</evidence>
<feature type="region of interest" description="Disordered" evidence="1">
    <location>
        <begin position="55"/>
        <end position="74"/>
    </location>
</feature>
<dbReference type="EMBL" id="KB445807">
    <property type="protein sequence ID" value="EMD33223.1"/>
    <property type="molecule type" value="Genomic_DNA"/>
</dbReference>
<name>M2Q8N6_CERS8</name>
<gene>
    <name evidence="2" type="ORF">CERSUDRAFT_87535</name>
</gene>
<keyword evidence="3" id="KW-1185">Reference proteome</keyword>